<keyword evidence="2" id="KW-1185">Reference proteome</keyword>
<dbReference type="AlphaFoldDB" id="A0AAV4ULH2"/>
<proteinExistence type="predicted"/>
<comment type="caution">
    <text evidence="1">The sequence shown here is derived from an EMBL/GenBank/DDBJ whole genome shotgun (WGS) entry which is preliminary data.</text>
</comment>
<evidence type="ECO:0000313" key="1">
    <source>
        <dbReference type="EMBL" id="GIY58559.1"/>
    </source>
</evidence>
<sequence>LLKSSQFLAARPRGTARDHGPAAVALCRGRKEAVSEMRLALISEYLFVFIGPLGAESKFEYEIEPLNDVLITECRNSDSKTLWCGWKS</sequence>
<accession>A0AAV4ULH2</accession>
<evidence type="ECO:0000313" key="2">
    <source>
        <dbReference type="Proteomes" id="UP001054945"/>
    </source>
</evidence>
<organism evidence="1 2">
    <name type="scientific">Caerostris extrusa</name>
    <name type="common">Bark spider</name>
    <name type="synonym">Caerostris bankana</name>
    <dbReference type="NCBI Taxonomy" id="172846"/>
    <lineage>
        <taxon>Eukaryota</taxon>
        <taxon>Metazoa</taxon>
        <taxon>Ecdysozoa</taxon>
        <taxon>Arthropoda</taxon>
        <taxon>Chelicerata</taxon>
        <taxon>Arachnida</taxon>
        <taxon>Araneae</taxon>
        <taxon>Araneomorphae</taxon>
        <taxon>Entelegynae</taxon>
        <taxon>Araneoidea</taxon>
        <taxon>Araneidae</taxon>
        <taxon>Caerostris</taxon>
    </lineage>
</organism>
<name>A0AAV4ULH2_CAEEX</name>
<protein>
    <submittedName>
        <fullName evidence="1">Uncharacterized protein</fullName>
    </submittedName>
</protein>
<dbReference type="Proteomes" id="UP001054945">
    <property type="component" value="Unassembled WGS sequence"/>
</dbReference>
<reference evidence="1 2" key="1">
    <citation type="submission" date="2021-06" db="EMBL/GenBank/DDBJ databases">
        <title>Caerostris extrusa draft genome.</title>
        <authorList>
            <person name="Kono N."/>
            <person name="Arakawa K."/>
        </authorList>
    </citation>
    <scope>NUCLEOTIDE SEQUENCE [LARGE SCALE GENOMIC DNA]</scope>
</reference>
<dbReference type="EMBL" id="BPLR01013078">
    <property type="protein sequence ID" value="GIY58559.1"/>
    <property type="molecule type" value="Genomic_DNA"/>
</dbReference>
<gene>
    <name evidence="1" type="ORF">CEXT_142391</name>
</gene>
<feature type="non-terminal residue" evidence="1">
    <location>
        <position position="1"/>
    </location>
</feature>